<evidence type="ECO:0000313" key="5">
    <source>
        <dbReference type="Proteomes" id="UP001157137"/>
    </source>
</evidence>
<dbReference type="Proteomes" id="UP001157137">
    <property type="component" value="Unassembled WGS sequence"/>
</dbReference>
<sequence length="491" mass="54597">MFRKADGYLSKRVEQSWNVIRDRLSPCSDLKRMTFEWGGNASLLVWMEGLVSTERIQMGIALIRMDESSRSRISIPRHLKAKTLSMAMSETKQIEDVIIALLAGKAVLLPDGQPTAYIWDVGALPGRQIERPESEPTLQGPQEAFVENRSLNIALLRKRLRTPDVKILDFVIGERTKTQVSLIYMDGIAKPELIKEVSIRIQRICIDGVVDLNVIREWIADAPRTIFPTTEDTERPERVVSALLQGRVGVFVDGSPYCMLLPVTFVLFINSAEDYYMHFTLAFPLRILRHIMFWSSILLPAFYVALLTYNQDLIPTPLMAKISAQHAGIPFPTVIEALSMMFVFEALREAGTRLPKAIGQSVSIVGTLVIGEAAVRAGIVSAGMVIIVAATGIASFTAPALGMVQATRLLQFAFVICGGIFGLYGVALLGILLIVHLSSIRSFGVPYLSPIAPTIVSDFKDALIRAPWWDMRKRPQQYEPVEDRSARGKRV</sequence>
<evidence type="ECO:0000256" key="1">
    <source>
        <dbReference type="ARBA" id="ARBA00005278"/>
    </source>
</evidence>
<keyword evidence="2 3" id="KW-0472">Membrane</keyword>
<evidence type="ECO:0000256" key="3">
    <source>
        <dbReference type="SAM" id="Phobius"/>
    </source>
</evidence>
<evidence type="ECO:0000256" key="2">
    <source>
        <dbReference type="ARBA" id="ARBA00023136"/>
    </source>
</evidence>
<dbReference type="InterPro" id="IPR004995">
    <property type="entry name" value="Spore_Ger"/>
</dbReference>
<feature type="transmembrane region" description="Helical" evidence="3">
    <location>
        <begin position="291"/>
        <end position="309"/>
    </location>
</feature>
<keyword evidence="3" id="KW-1133">Transmembrane helix</keyword>
<protein>
    <submittedName>
        <fullName evidence="4">Spore germination protein</fullName>
    </submittedName>
</protein>
<feature type="transmembrane region" description="Helical" evidence="3">
    <location>
        <begin position="248"/>
        <end position="270"/>
    </location>
</feature>
<dbReference type="PANTHER" id="PTHR22550:SF5">
    <property type="entry name" value="LEUCINE ZIPPER PROTEIN 4"/>
    <property type="match status" value="1"/>
</dbReference>
<gene>
    <name evidence="4" type="ORF">Heshes_26500</name>
</gene>
<keyword evidence="3" id="KW-0812">Transmembrane</keyword>
<accession>A0AA37TY58</accession>
<dbReference type="PANTHER" id="PTHR22550">
    <property type="entry name" value="SPORE GERMINATION PROTEIN"/>
    <property type="match status" value="1"/>
</dbReference>
<dbReference type="GO" id="GO:0016020">
    <property type="term" value="C:membrane"/>
    <property type="evidence" value="ECO:0007669"/>
    <property type="project" value="InterPro"/>
</dbReference>
<dbReference type="RefSeq" id="WP_006446280.1">
    <property type="nucleotide sequence ID" value="NZ_BSRA01000022.1"/>
</dbReference>
<feature type="transmembrane region" description="Helical" evidence="3">
    <location>
        <begin position="329"/>
        <end position="347"/>
    </location>
</feature>
<name>A0AA37TY58_9BACL</name>
<comment type="similarity">
    <text evidence="1">Belongs to the GerABKA family.</text>
</comment>
<dbReference type="AlphaFoldDB" id="A0AA37TY58"/>
<reference evidence="4" key="1">
    <citation type="submission" date="2023-02" db="EMBL/GenBank/DDBJ databases">
        <title>Proposal of a novel subspecies: Alicyclobacillus hesperidum subspecies aegle.</title>
        <authorList>
            <person name="Goto K."/>
            <person name="Fujii T."/>
            <person name="Yasui K."/>
            <person name="Mochida K."/>
            <person name="Kato-Tanaka Y."/>
            <person name="Morohoshi S."/>
            <person name="An S.Y."/>
            <person name="Kasai H."/>
            <person name="Yokota A."/>
        </authorList>
    </citation>
    <scope>NUCLEOTIDE SEQUENCE</scope>
    <source>
        <strain evidence="4">DSM 12766</strain>
    </source>
</reference>
<dbReference type="PIRSF" id="PIRSF005690">
    <property type="entry name" value="GerBA"/>
    <property type="match status" value="1"/>
</dbReference>
<dbReference type="EMBL" id="BSRA01000022">
    <property type="protein sequence ID" value="GLV14965.1"/>
    <property type="molecule type" value="Genomic_DNA"/>
</dbReference>
<dbReference type="InterPro" id="IPR050768">
    <property type="entry name" value="UPF0353/GerABKA_families"/>
</dbReference>
<comment type="caution">
    <text evidence="4">The sequence shown here is derived from an EMBL/GenBank/DDBJ whole genome shotgun (WGS) entry which is preliminary data.</text>
</comment>
<organism evidence="4 5">
    <name type="scientific">Alicyclobacillus hesperidum</name>
    <dbReference type="NCBI Taxonomy" id="89784"/>
    <lineage>
        <taxon>Bacteria</taxon>
        <taxon>Bacillati</taxon>
        <taxon>Bacillota</taxon>
        <taxon>Bacilli</taxon>
        <taxon>Bacillales</taxon>
        <taxon>Alicyclobacillaceae</taxon>
        <taxon>Alicyclobacillus</taxon>
    </lineage>
</organism>
<proteinExistence type="inferred from homology"/>
<feature type="transmembrane region" description="Helical" evidence="3">
    <location>
        <begin position="377"/>
        <end position="398"/>
    </location>
</feature>
<dbReference type="GO" id="GO:0009847">
    <property type="term" value="P:spore germination"/>
    <property type="evidence" value="ECO:0007669"/>
    <property type="project" value="InterPro"/>
</dbReference>
<dbReference type="Pfam" id="PF03323">
    <property type="entry name" value="GerA"/>
    <property type="match status" value="1"/>
</dbReference>
<evidence type="ECO:0000313" key="4">
    <source>
        <dbReference type="EMBL" id="GLV14965.1"/>
    </source>
</evidence>
<feature type="transmembrane region" description="Helical" evidence="3">
    <location>
        <begin position="410"/>
        <end position="435"/>
    </location>
</feature>